<dbReference type="InterPro" id="IPR001806">
    <property type="entry name" value="Small_GTPase"/>
</dbReference>
<dbReference type="SUPFAM" id="SSF52540">
    <property type="entry name" value="P-loop containing nucleoside triphosphate hydrolases"/>
    <property type="match status" value="1"/>
</dbReference>
<evidence type="ECO:0000313" key="22">
    <source>
        <dbReference type="Proteomes" id="UP000472272"/>
    </source>
</evidence>
<dbReference type="Proteomes" id="UP000472272">
    <property type="component" value="Chromosome 3"/>
</dbReference>
<dbReference type="NCBIfam" id="TIGR00231">
    <property type="entry name" value="small_GTP"/>
    <property type="match status" value="1"/>
</dbReference>
<comment type="similarity">
    <text evidence="4">Belongs to the small GTPase superfamily. Rab family.</text>
</comment>
<dbReference type="Ensembl" id="ENSPMRT00000007719.1">
    <property type="protein sequence ID" value="ENSPMRP00000007210.1"/>
    <property type="gene ID" value="ENSPMRG00000004884.1"/>
</dbReference>
<dbReference type="Pfam" id="PF00071">
    <property type="entry name" value="Ras"/>
    <property type="match status" value="1"/>
</dbReference>
<keyword evidence="13" id="KW-0342">GTP-binding</keyword>
<dbReference type="GO" id="GO:0030670">
    <property type="term" value="C:phagocytic vesicle membrane"/>
    <property type="evidence" value="ECO:0007669"/>
    <property type="project" value="UniProtKB-SubCell"/>
</dbReference>
<keyword evidence="8" id="KW-0547">Nucleotide-binding</keyword>
<reference evidence="21 22" key="1">
    <citation type="journal article" date="2019" name="Proc. Natl. Acad. Sci. U.S.A.">
        <title>Regulatory changes in pterin and carotenoid genes underlie balanced color polymorphisms in the wall lizard.</title>
        <authorList>
            <person name="Andrade P."/>
            <person name="Pinho C."/>
            <person name="Perez I de Lanuza G."/>
            <person name="Afonso S."/>
            <person name="Brejcha J."/>
            <person name="Rubin C.J."/>
            <person name="Wallerman O."/>
            <person name="Pereira P."/>
            <person name="Sabatino S.J."/>
            <person name="Bellati A."/>
            <person name="Pellitteri-Rosa D."/>
            <person name="Bosakova Z."/>
            <person name="Bunikis I."/>
            <person name="Carretero M.A."/>
            <person name="Feiner N."/>
            <person name="Marsik P."/>
            <person name="Pauperio F."/>
            <person name="Salvi D."/>
            <person name="Soler L."/>
            <person name="While G.M."/>
            <person name="Uller T."/>
            <person name="Font E."/>
            <person name="Andersson L."/>
            <person name="Carneiro M."/>
        </authorList>
    </citation>
    <scope>NUCLEOTIDE SEQUENCE</scope>
</reference>
<keyword evidence="16" id="KW-0636">Prenylation</keyword>
<dbReference type="FunFam" id="3.40.50.300:FF:001257">
    <property type="entry name" value="RAB20, member RAS oncogene family"/>
    <property type="match status" value="1"/>
</dbReference>
<evidence type="ECO:0000256" key="10">
    <source>
        <dbReference type="ARBA" id="ARBA00022842"/>
    </source>
</evidence>
<evidence type="ECO:0000313" key="21">
    <source>
        <dbReference type="Ensembl" id="ENSPMRP00000007210.1"/>
    </source>
</evidence>
<evidence type="ECO:0000256" key="19">
    <source>
        <dbReference type="ARBA" id="ARBA00047660"/>
    </source>
</evidence>
<dbReference type="EC" id="3.6.5.2" evidence="5"/>
<dbReference type="GO" id="GO:0003925">
    <property type="term" value="F:G protein activity"/>
    <property type="evidence" value="ECO:0007669"/>
    <property type="project" value="UniProtKB-EC"/>
</dbReference>
<dbReference type="SMART" id="SM00175">
    <property type="entry name" value="RAB"/>
    <property type="match status" value="1"/>
</dbReference>
<evidence type="ECO:0000256" key="4">
    <source>
        <dbReference type="ARBA" id="ARBA00006270"/>
    </source>
</evidence>
<comment type="cofactor">
    <cofactor evidence="1">
        <name>Mg(2+)</name>
        <dbReference type="ChEBI" id="CHEBI:18420"/>
    </cofactor>
</comment>
<dbReference type="InterPro" id="IPR005225">
    <property type="entry name" value="Small_GTP-bd"/>
</dbReference>
<evidence type="ECO:0000256" key="20">
    <source>
        <dbReference type="ARBA" id="ARBA00067819"/>
    </source>
</evidence>
<dbReference type="PROSITE" id="PS51419">
    <property type="entry name" value="RAB"/>
    <property type="match status" value="1"/>
</dbReference>
<comment type="subcellular location">
    <subcellularLocation>
        <location evidence="18">Cytoplasmic vesicle membrane</location>
        <topology evidence="18">Lipid-anchor</topology>
        <orientation evidence="18">Cytoplasmic side</orientation>
    </subcellularLocation>
    <subcellularLocation>
        <location evidence="3">Cytoplasmic vesicle</location>
        <location evidence="3">Phagosome membrane</location>
    </subcellularLocation>
    <subcellularLocation>
        <location evidence="2">Golgi apparatus</location>
    </subcellularLocation>
</comment>
<evidence type="ECO:0000256" key="2">
    <source>
        <dbReference type="ARBA" id="ARBA00004555"/>
    </source>
</evidence>
<dbReference type="InterPro" id="IPR027417">
    <property type="entry name" value="P-loop_NTPase"/>
</dbReference>
<dbReference type="SMART" id="SM00174">
    <property type="entry name" value="RHO"/>
    <property type="match status" value="1"/>
</dbReference>
<dbReference type="PRINTS" id="PR00449">
    <property type="entry name" value="RASTRNSFRMNG"/>
</dbReference>
<dbReference type="PANTHER" id="PTHR24073">
    <property type="entry name" value="DRAB5-RELATED"/>
    <property type="match status" value="1"/>
</dbReference>
<keyword evidence="11" id="KW-0653">Protein transport</keyword>
<keyword evidence="6" id="KW-0813">Transport</keyword>
<proteinExistence type="inferred from homology"/>
<dbReference type="GO" id="GO:0090385">
    <property type="term" value="P:phagosome-lysosome fusion"/>
    <property type="evidence" value="ECO:0007669"/>
    <property type="project" value="Ensembl"/>
</dbReference>
<evidence type="ECO:0000256" key="6">
    <source>
        <dbReference type="ARBA" id="ARBA00022448"/>
    </source>
</evidence>
<dbReference type="AlphaFoldDB" id="A0A670I648"/>
<gene>
    <name evidence="21" type="primary">RAB20</name>
</gene>
<name>A0A670I648_PODMU</name>
<evidence type="ECO:0000256" key="9">
    <source>
        <dbReference type="ARBA" id="ARBA00022801"/>
    </source>
</evidence>
<reference evidence="21" key="3">
    <citation type="submission" date="2025-09" db="UniProtKB">
        <authorList>
            <consortium name="Ensembl"/>
        </authorList>
    </citation>
    <scope>IDENTIFICATION</scope>
</reference>
<evidence type="ECO:0000256" key="16">
    <source>
        <dbReference type="ARBA" id="ARBA00023289"/>
    </source>
</evidence>
<sequence length="234" mass="26033">MKPDGKVVLLGDVNVGKTSLLQRYTERRFRDTVSTVGGAFCLRQWGPHSISVWDTAGREQFHGLGSMYCRGAAAVILTYDVTNLQSILELEDRFLALTDTASADCIFAIVGNKVDLTDAFAFLPETEGERQPPEQPINSLISTKLKKQVHMSDAIALYKKILKYKMLDEKNAPAAEKMCFETSAKTGYKVDHVFETVFEMVVPVILQQKTEGSLQTVDLNNIKTTKNIQSSCCK</sequence>
<keyword evidence="7" id="KW-0479">Metal-binding</keyword>
<dbReference type="GeneTree" id="ENSGT00940000161024"/>
<evidence type="ECO:0000256" key="17">
    <source>
        <dbReference type="ARBA" id="ARBA00023329"/>
    </source>
</evidence>
<keyword evidence="17" id="KW-0968">Cytoplasmic vesicle</keyword>
<keyword evidence="9" id="KW-0378">Hydrolase</keyword>
<evidence type="ECO:0000256" key="14">
    <source>
        <dbReference type="ARBA" id="ARBA00023136"/>
    </source>
</evidence>
<evidence type="ECO:0000256" key="1">
    <source>
        <dbReference type="ARBA" id="ARBA00001946"/>
    </source>
</evidence>
<evidence type="ECO:0000256" key="5">
    <source>
        <dbReference type="ARBA" id="ARBA00011984"/>
    </source>
</evidence>
<dbReference type="GO" id="GO:0090383">
    <property type="term" value="P:phagosome acidification"/>
    <property type="evidence" value="ECO:0007669"/>
    <property type="project" value="Ensembl"/>
</dbReference>
<evidence type="ECO:0000256" key="12">
    <source>
        <dbReference type="ARBA" id="ARBA00023034"/>
    </source>
</evidence>
<evidence type="ECO:0000256" key="8">
    <source>
        <dbReference type="ARBA" id="ARBA00022741"/>
    </source>
</evidence>
<accession>A0A670I648</accession>
<comment type="catalytic activity">
    <reaction evidence="19">
        <text>GTP + H2O = GDP + phosphate + H(+)</text>
        <dbReference type="Rhea" id="RHEA:19669"/>
        <dbReference type="ChEBI" id="CHEBI:15377"/>
        <dbReference type="ChEBI" id="CHEBI:15378"/>
        <dbReference type="ChEBI" id="CHEBI:37565"/>
        <dbReference type="ChEBI" id="CHEBI:43474"/>
        <dbReference type="ChEBI" id="CHEBI:58189"/>
        <dbReference type="EC" id="3.6.5.2"/>
    </reaction>
    <physiologicalReaction direction="left-to-right" evidence="19">
        <dbReference type="Rhea" id="RHEA:19670"/>
    </physiologicalReaction>
</comment>
<evidence type="ECO:0000256" key="15">
    <source>
        <dbReference type="ARBA" id="ARBA00023288"/>
    </source>
</evidence>
<keyword evidence="15" id="KW-0449">Lipoprotein</keyword>
<keyword evidence="10" id="KW-0460">Magnesium</keyword>
<dbReference type="GO" id="GO:0071346">
    <property type="term" value="P:cellular response to type II interferon"/>
    <property type="evidence" value="ECO:0007669"/>
    <property type="project" value="Ensembl"/>
</dbReference>
<dbReference type="Gene3D" id="3.40.50.300">
    <property type="entry name" value="P-loop containing nucleotide triphosphate hydrolases"/>
    <property type="match status" value="1"/>
</dbReference>
<keyword evidence="14" id="KW-0472">Membrane</keyword>
<dbReference type="GO" id="GO:0005794">
    <property type="term" value="C:Golgi apparatus"/>
    <property type="evidence" value="ECO:0007669"/>
    <property type="project" value="UniProtKB-SubCell"/>
</dbReference>
<reference evidence="21" key="2">
    <citation type="submission" date="2025-08" db="UniProtKB">
        <authorList>
            <consortium name="Ensembl"/>
        </authorList>
    </citation>
    <scope>IDENTIFICATION</scope>
</reference>
<evidence type="ECO:0000256" key="11">
    <source>
        <dbReference type="ARBA" id="ARBA00022927"/>
    </source>
</evidence>
<dbReference type="SMART" id="SM00173">
    <property type="entry name" value="RAS"/>
    <property type="match status" value="1"/>
</dbReference>
<evidence type="ECO:0000256" key="3">
    <source>
        <dbReference type="ARBA" id="ARBA00004580"/>
    </source>
</evidence>
<evidence type="ECO:0000256" key="13">
    <source>
        <dbReference type="ARBA" id="ARBA00023134"/>
    </source>
</evidence>
<evidence type="ECO:0000256" key="18">
    <source>
        <dbReference type="ARBA" id="ARBA00025701"/>
    </source>
</evidence>
<organism evidence="21 22">
    <name type="scientific">Podarcis muralis</name>
    <name type="common">Wall lizard</name>
    <name type="synonym">Lacerta muralis</name>
    <dbReference type="NCBI Taxonomy" id="64176"/>
    <lineage>
        <taxon>Eukaryota</taxon>
        <taxon>Metazoa</taxon>
        <taxon>Chordata</taxon>
        <taxon>Craniata</taxon>
        <taxon>Vertebrata</taxon>
        <taxon>Euteleostomi</taxon>
        <taxon>Lepidosauria</taxon>
        <taxon>Squamata</taxon>
        <taxon>Bifurcata</taxon>
        <taxon>Unidentata</taxon>
        <taxon>Episquamata</taxon>
        <taxon>Laterata</taxon>
        <taxon>Lacertibaenia</taxon>
        <taxon>Lacertidae</taxon>
        <taxon>Podarcis</taxon>
    </lineage>
</organism>
<dbReference type="GO" id="GO:0015031">
    <property type="term" value="P:protein transport"/>
    <property type="evidence" value="ECO:0007669"/>
    <property type="project" value="UniProtKB-KW"/>
</dbReference>
<keyword evidence="22" id="KW-1185">Reference proteome</keyword>
<dbReference type="GO" id="GO:0046872">
    <property type="term" value="F:metal ion binding"/>
    <property type="evidence" value="ECO:0007669"/>
    <property type="project" value="UniProtKB-KW"/>
</dbReference>
<dbReference type="GO" id="GO:0005525">
    <property type="term" value="F:GTP binding"/>
    <property type="evidence" value="ECO:0007669"/>
    <property type="project" value="UniProtKB-KW"/>
</dbReference>
<evidence type="ECO:0000256" key="7">
    <source>
        <dbReference type="ARBA" id="ARBA00022723"/>
    </source>
</evidence>
<keyword evidence="12" id="KW-0333">Golgi apparatus</keyword>
<protein>
    <recommendedName>
        <fullName evidence="20">Ras-related protein Rab-20</fullName>
        <ecNumber evidence="5">3.6.5.2</ecNumber>
    </recommendedName>
</protein>
<dbReference type="OMA" id="DQTECEE"/>